<keyword evidence="7 11" id="KW-0238">DNA-binding</keyword>
<evidence type="ECO:0000256" key="12">
    <source>
        <dbReference type="SAM" id="MobiDB-lite"/>
    </source>
</evidence>
<dbReference type="CDD" id="cd06960">
    <property type="entry name" value="NR_DBD_HNF4A"/>
    <property type="match status" value="1"/>
</dbReference>
<dbReference type="GO" id="GO:0005634">
    <property type="term" value="C:nucleus"/>
    <property type="evidence" value="ECO:0007669"/>
    <property type="project" value="UniProtKB-SubCell"/>
</dbReference>
<dbReference type="SUPFAM" id="SSF57716">
    <property type="entry name" value="Glucocorticoid receptor-like (DNA-binding domain)"/>
    <property type="match status" value="1"/>
</dbReference>
<evidence type="ECO:0000256" key="8">
    <source>
        <dbReference type="ARBA" id="ARBA00023163"/>
    </source>
</evidence>
<feature type="region of interest" description="Disordered" evidence="12">
    <location>
        <begin position="539"/>
        <end position="577"/>
    </location>
</feature>
<dbReference type="InterPro" id="IPR049636">
    <property type="entry name" value="HNF4-like_DBD"/>
</dbReference>
<accession>A0AAD4NC92</accession>
<dbReference type="SMART" id="SM00430">
    <property type="entry name" value="HOLI"/>
    <property type="match status" value="1"/>
</dbReference>
<evidence type="ECO:0000256" key="3">
    <source>
        <dbReference type="ARBA" id="ARBA00022723"/>
    </source>
</evidence>
<name>A0AAD4NC92_9BILA</name>
<dbReference type="InterPro" id="IPR001628">
    <property type="entry name" value="Znf_hrmn_rcpt"/>
</dbReference>
<dbReference type="Gene3D" id="3.30.50.10">
    <property type="entry name" value="Erythroid Transcription Factor GATA-1, subunit A"/>
    <property type="match status" value="1"/>
</dbReference>
<sequence>MLKTEVFDTPMDAAEANTSLKNSLDDDADEYEDARVIQRQNIASQGGSTCLTCLVCGDVATGRHYGSVACNGCKGFFRRTIRRGYKYSCRFNGNCQIDKHNRAVCRACRYARCIHFGMKVDAVQNERDLIGKRARSFSSTVQPNSPCTLSANSPPPAICVTAAAPHSSAVPVVLPNAAGTSITTQPTTSTGASISGNRKRSVNGRRYAEHGANYEDVPSATGIKDEAMSDEPGSQDPWDSTNGLLELLHKSEEKIISLRETVIKETGKLEYTTKREQPRISANGRKATVNDIFHSLHSQLLLVIEWAKNLKPFAELSTEDQTALLKNFASQHIVLCVAFRSIGASDTLKLINDSCIPRVNGDSIDENEDFYRKDCERVMDTLVAPMRFMQMDDVEFVAMKACILFNPVAKGLSDVMKVLRTRRKIFAALHEYTQKKFPREPDRIGDLTFFILSPLQSLAKSVSEDVLVTKLSGVARIDQLMEELILEDTEPKERPGHLNKSLSTSADFSEEQKAPPTSPASAPAGLPFLTGVFSPSSHYRGRNDTCSSGSSSSTSPPLASLHAPNRTNMRNGAGNGQPINALSPIHDFEMFSTLSSYVLGGPLQGPIVSPSNDVLLSSSSVVSEPALSPSPAINAMSNNHFSVISTNNSMPSSNSMCINQADTTNNLPNNMAESGITNTHTSHPLMTTTSAAAAMASTEIQWSTSSLLLSQSQQHHPAVQSRPVSVPSTAYSPIMNGNGMDSNRAPQINGLNF</sequence>
<keyword evidence="6 11" id="KW-0805">Transcription regulation</keyword>
<dbReference type="EMBL" id="JAKKPZ010000003">
    <property type="protein sequence ID" value="KAI1723364.1"/>
    <property type="molecule type" value="Genomic_DNA"/>
</dbReference>
<protein>
    <submittedName>
        <fullName evidence="15">Ligand-binding domain of nuclear hormone receptor domain-containing protein</fullName>
    </submittedName>
</protein>
<keyword evidence="3 11" id="KW-0479">Metal-binding</keyword>
<evidence type="ECO:0000313" key="16">
    <source>
        <dbReference type="Proteomes" id="UP001201812"/>
    </source>
</evidence>
<evidence type="ECO:0000259" key="13">
    <source>
        <dbReference type="PROSITE" id="PS51030"/>
    </source>
</evidence>
<keyword evidence="8 11" id="KW-0804">Transcription</keyword>
<evidence type="ECO:0000313" key="15">
    <source>
        <dbReference type="EMBL" id="KAI1723364.1"/>
    </source>
</evidence>
<dbReference type="InterPro" id="IPR050274">
    <property type="entry name" value="Nuclear_hormone_rcpt_NR2"/>
</dbReference>
<dbReference type="Pfam" id="PF00104">
    <property type="entry name" value="Hormone_recep"/>
    <property type="match status" value="1"/>
</dbReference>
<feature type="compositionally biased region" description="Low complexity" evidence="12">
    <location>
        <begin position="179"/>
        <end position="194"/>
    </location>
</feature>
<dbReference type="PRINTS" id="PR00047">
    <property type="entry name" value="STROIDFINGER"/>
</dbReference>
<dbReference type="PROSITE" id="PS51030">
    <property type="entry name" value="NUCLEAR_REC_DBD_2"/>
    <property type="match status" value="1"/>
</dbReference>
<evidence type="ECO:0000259" key="14">
    <source>
        <dbReference type="PROSITE" id="PS51843"/>
    </source>
</evidence>
<evidence type="ECO:0000256" key="2">
    <source>
        <dbReference type="ARBA" id="ARBA00005993"/>
    </source>
</evidence>
<evidence type="ECO:0000256" key="5">
    <source>
        <dbReference type="ARBA" id="ARBA00022833"/>
    </source>
</evidence>
<evidence type="ECO:0000256" key="4">
    <source>
        <dbReference type="ARBA" id="ARBA00022771"/>
    </source>
</evidence>
<keyword evidence="16" id="KW-1185">Reference proteome</keyword>
<dbReference type="Pfam" id="PF00105">
    <property type="entry name" value="zf-C4"/>
    <property type="match status" value="1"/>
</dbReference>
<feature type="compositionally biased region" description="Polar residues" evidence="12">
    <location>
        <begin position="739"/>
        <end position="753"/>
    </location>
</feature>
<proteinExistence type="inferred from homology"/>
<comment type="caution">
    <text evidence="15">The sequence shown here is derived from an EMBL/GenBank/DDBJ whole genome shotgun (WGS) entry which is preliminary data.</text>
</comment>
<feature type="domain" description="NR LBD" evidence="14">
    <location>
        <begin position="236"/>
        <end position="488"/>
    </location>
</feature>
<dbReference type="GO" id="GO:0003700">
    <property type="term" value="F:DNA-binding transcription factor activity"/>
    <property type="evidence" value="ECO:0007669"/>
    <property type="project" value="InterPro"/>
</dbReference>
<evidence type="ECO:0000256" key="9">
    <source>
        <dbReference type="ARBA" id="ARBA00023170"/>
    </source>
</evidence>
<evidence type="ECO:0000256" key="7">
    <source>
        <dbReference type="ARBA" id="ARBA00023125"/>
    </source>
</evidence>
<evidence type="ECO:0000256" key="11">
    <source>
        <dbReference type="RuleBase" id="RU004334"/>
    </source>
</evidence>
<dbReference type="PROSITE" id="PS00031">
    <property type="entry name" value="NUCLEAR_REC_DBD_1"/>
    <property type="match status" value="1"/>
</dbReference>
<reference evidence="15" key="1">
    <citation type="submission" date="2022-01" db="EMBL/GenBank/DDBJ databases">
        <title>Genome Sequence Resource for Two Populations of Ditylenchus destructor, the Migratory Endoparasitic Phytonematode.</title>
        <authorList>
            <person name="Zhang H."/>
            <person name="Lin R."/>
            <person name="Xie B."/>
        </authorList>
    </citation>
    <scope>NUCLEOTIDE SEQUENCE</scope>
    <source>
        <strain evidence="15">BazhouSP</strain>
    </source>
</reference>
<dbReference type="PROSITE" id="PS51843">
    <property type="entry name" value="NR_LBD"/>
    <property type="match status" value="1"/>
</dbReference>
<evidence type="ECO:0000256" key="1">
    <source>
        <dbReference type="ARBA" id="ARBA00004123"/>
    </source>
</evidence>
<dbReference type="Proteomes" id="UP001201812">
    <property type="component" value="Unassembled WGS sequence"/>
</dbReference>
<dbReference type="InterPro" id="IPR013088">
    <property type="entry name" value="Znf_NHR/GATA"/>
</dbReference>
<gene>
    <name evidence="15" type="ORF">DdX_03519</name>
</gene>
<evidence type="ECO:0000256" key="6">
    <source>
        <dbReference type="ARBA" id="ARBA00023015"/>
    </source>
</evidence>
<dbReference type="PRINTS" id="PR00398">
    <property type="entry name" value="STRDHORMONER"/>
</dbReference>
<keyword evidence="10 11" id="KW-0539">Nucleus</keyword>
<dbReference type="Gene3D" id="1.10.565.10">
    <property type="entry name" value="Retinoid X Receptor"/>
    <property type="match status" value="1"/>
</dbReference>
<dbReference type="AlphaFoldDB" id="A0AAD4NC92"/>
<keyword evidence="5 11" id="KW-0862">Zinc</keyword>
<feature type="domain" description="Nuclear receptor" evidence="13">
    <location>
        <begin position="50"/>
        <end position="125"/>
    </location>
</feature>
<dbReference type="GO" id="GO:0000978">
    <property type="term" value="F:RNA polymerase II cis-regulatory region sequence-specific DNA binding"/>
    <property type="evidence" value="ECO:0007669"/>
    <property type="project" value="InterPro"/>
</dbReference>
<keyword evidence="4 11" id="KW-0863">Zinc-finger</keyword>
<dbReference type="InterPro" id="IPR000536">
    <property type="entry name" value="Nucl_hrmn_rcpt_lig-bd"/>
</dbReference>
<dbReference type="GO" id="GO:0008270">
    <property type="term" value="F:zinc ion binding"/>
    <property type="evidence" value="ECO:0007669"/>
    <property type="project" value="UniProtKB-KW"/>
</dbReference>
<dbReference type="SMART" id="SM00399">
    <property type="entry name" value="ZnF_C4"/>
    <property type="match status" value="1"/>
</dbReference>
<feature type="region of interest" description="Disordered" evidence="12">
    <location>
        <begin position="713"/>
        <end position="753"/>
    </location>
</feature>
<dbReference type="InterPro" id="IPR035500">
    <property type="entry name" value="NHR-like_dom_sf"/>
</dbReference>
<keyword evidence="9 11" id="KW-0675">Receptor</keyword>
<comment type="subcellular location">
    <subcellularLocation>
        <location evidence="1 11">Nucleus</location>
    </subcellularLocation>
</comment>
<dbReference type="FunFam" id="3.30.50.10:FF:000030">
    <property type="entry name" value="Nuclear Hormone Receptor family"/>
    <property type="match status" value="1"/>
</dbReference>
<dbReference type="PANTHER" id="PTHR24083">
    <property type="entry name" value="NUCLEAR HORMONE RECEPTOR"/>
    <property type="match status" value="1"/>
</dbReference>
<evidence type="ECO:0000256" key="10">
    <source>
        <dbReference type="ARBA" id="ARBA00023242"/>
    </source>
</evidence>
<comment type="similarity">
    <text evidence="2 11">Belongs to the nuclear hormone receptor family.</text>
</comment>
<dbReference type="InterPro" id="IPR001723">
    <property type="entry name" value="Nuclear_hrmn_rcpt"/>
</dbReference>
<feature type="compositionally biased region" description="Polar residues" evidence="12">
    <location>
        <begin position="722"/>
        <end position="731"/>
    </location>
</feature>
<dbReference type="SUPFAM" id="SSF48508">
    <property type="entry name" value="Nuclear receptor ligand-binding domain"/>
    <property type="match status" value="1"/>
</dbReference>
<organism evidence="15 16">
    <name type="scientific">Ditylenchus destructor</name>
    <dbReference type="NCBI Taxonomy" id="166010"/>
    <lineage>
        <taxon>Eukaryota</taxon>
        <taxon>Metazoa</taxon>
        <taxon>Ecdysozoa</taxon>
        <taxon>Nematoda</taxon>
        <taxon>Chromadorea</taxon>
        <taxon>Rhabditida</taxon>
        <taxon>Tylenchina</taxon>
        <taxon>Tylenchomorpha</taxon>
        <taxon>Sphaerularioidea</taxon>
        <taxon>Anguinidae</taxon>
        <taxon>Anguininae</taxon>
        <taxon>Ditylenchus</taxon>
    </lineage>
</organism>
<feature type="region of interest" description="Disordered" evidence="12">
    <location>
        <begin position="179"/>
        <end position="239"/>
    </location>
</feature>
<feature type="region of interest" description="Disordered" evidence="12">
    <location>
        <begin position="487"/>
        <end position="526"/>
    </location>
</feature>